<proteinExistence type="predicted"/>
<feature type="non-terminal residue" evidence="3">
    <location>
        <position position="218"/>
    </location>
</feature>
<sequence length="218" mass="23524">MALRGFRFLRAVEEGVRTVTPLAAANHQLRARFCTFDVVNPATEQQISSVDIDSPESVAAKISIAAAGQKLWSNTPLQTRVAALLKFNKLLSEESDELAALLSMEMGKPKKHAGGEIAATQTRIKFLADNVEQACAPITMTDTAGFTERIEYEPLGVVANISAWNFPYFVSSNVFAAALLTGNSVVFKPSEYTPLTGAAIARLLHQAGVPENAFQLVQ</sequence>
<gene>
    <name evidence="3" type="ORF">CYMTET_9479</name>
</gene>
<feature type="domain" description="Aldehyde dehydrogenase" evidence="2">
    <location>
        <begin position="35"/>
        <end position="217"/>
    </location>
</feature>
<dbReference type="PANTHER" id="PTHR43353">
    <property type="entry name" value="SUCCINATE-SEMIALDEHYDE DEHYDROGENASE, MITOCHONDRIAL"/>
    <property type="match status" value="1"/>
</dbReference>
<dbReference type="Proteomes" id="UP001190700">
    <property type="component" value="Unassembled WGS sequence"/>
</dbReference>
<dbReference type="Pfam" id="PF00171">
    <property type="entry name" value="Aldedh"/>
    <property type="match status" value="1"/>
</dbReference>
<protein>
    <recommendedName>
        <fullName evidence="2">Aldehyde dehydrogenase domain-containing protein</fullName>
    </recommendedName>
</protein>
<dbReference type="SUPFAM" id="SSF53720">
    <property type="entry name" value="ALDH-like"/>
    <property type="match status" value="1"/>
</dbReference>
<name>A0AAE0LEZ4_9CHLO</name>
<evidence type="ECO:0000313" key="3">
    <source>
        <dbReference type="EMBL" id="KAK3282798.1"/>
    </source>
</evidence>
<dbReference type="InterPro" id="IPR050740">
    <property type="entry name" value="Aldehyde_DH_Superfamily"/>
</dbReference>
<dbReference type="InterPro" id="IPR016162">
    <property type="entry name" value="Ald_DH_N"/>
</dbReference>
<evidence type="ECO:0000259" key="2">
    <source>
        <dbReference type="Pfam" id="PF00171"/>
    </source>
</evidence>
<organism evidence="3 4">
    <name type="scientific">Cymbomonas tetramitiformis</name>
    <dbReference type="NCBI Taxonomy" id="36881"/>
    <lineage>
        <taxon>Eukaryota</taxon>
        <taxon>Viridiplantae</taxon>
        <taxon>Chlorophyta</taxon>
        <taxon>Pyramimonadophyceae</taxon>
        <taxon>Pyramimonadales</taxon>
        <taxon>Pyramimonadaceae</taxon>
        <taxon>Cymbomonas</taxon>
    </lineage>
</organism>
<dbReference type="AlphaFoldDB" id="A0AAE0LEZ4"/>
<dbReference type="PANTHER" id="PTHR43353:SF5">
    <property type="entry name" value="SUCCINATE-SEMIALDEHYDE DEHYDROGENASE, MITOCHONDRIAL"/>
    <property type="match status" value="1"/>
</dbReference>
<keyword evidence="1" id="KW-0560">Oxidoreductase</keyword>
<dbReference type="Gene3D" id="3.40.605.10">
    <property type="entry name" value="Aldehyde Dehydrogenase, Chain A, domain 1"/>
    <property type="match status" value="1"/>
</dbReference>
<evidence type="ECO:0000313" key="4">
    <source>
        <dbReference type="Proteomes" id="UP001190700"/>
    </source>
</evidence>
<accession>A0AAE0LEZ4</accession>
<dbReference type="InterPro" id="IPR016161">
    <property type="entry name" value="Ald_DH/histidinol_DH"/>
</dbReference>
<dbReference type="EMBL" id="LGRX02003153">
    <property type="protein sequence ID" value="KAK3282798.1"/>
    <property type="molecule type" value="Genomic_DNA"/>
</dbReference>
<evidence type="ECO:0000256" key="1">
    <source>
        <dbReference type="ARBA" id="ARBA00023002"/>
    </source>
</evidence>
<dbReference type="InterPro" id="IPR015590">
    <property type="entry name" value="Aldehyde_DH_dom"/>
</dbReference>
<reference evidence="3 4" key="1">
    <citation type="journal article" date="2015" name="Genome Biol. Evol.">
        <title>Comparative Genomics of a Bacterivorous Green Alga Reveals Evolutionary Causalities and Consequences of Phago-Mixotrophic Mode of Nutrition.</title>
        <authorList>
            <person name="Burns J.A."/>
            <person name="Paasch A."/>
            <person name="Narechania A."/>
            <person name="Kim E."/>
        </authorList>
    </citation>
    <scope>NUCLEOTIDE SEQUENCE [LARGE SCALE GENOMIC DNA]</scope>
    <source>
        <strain evidence="3 4">PLY_AMNH</strain>
    </source>
</reference>
<dbReference type="GO" id="GO:0016491">
    <property type="term" value="F:oxidoreductase activity"/>
    <property type="evidence" value="ECO:0007669"/>
    <property type="project" value="UniProtKB-KW"/>
</dbReference>
<comment type="caution">
    <text evidence="3">The sequence shown here is derived from an EMBL/GenBank/DDBJ whole genome shotgun (WGS) entry which is preliminary data.</text>
</comment>
<keyword evidence="4" id="KW-1185">Reference proteome</keyword>